<comment type="catalytic activity">
    <reaction evidence="7 9 12">
        <text>orotidine 5'-phosphate + H(+) = UMP + CO2</text>
        <dbReference type="Rhea" id="RHEA:11596"/>
        <dbReference type="ChEBI" id="CHEBI:15378"/>
        <dbReference type="ChEBI" id="CHEBI:16526"/>
        <dbReference type="ChEBI" id="CHEBI:57538"/>
        <dbReference type="ChEBI" id="CHEBI:57865"/>
        <dbReference type="EC" id="4.1.1.23"/>
    </reaction>
</comment>
<dbReference type="NCBIfam" id="NF001273">
    <property type="entry name" value="PRK00230.1"/>
    <property type="match status" value="1"/>
</dbReference>
<dbReference type="UniPathway" id="UPA00070">
    <property type="reaction ID" value="UER00120"/>
</dbReference>
<evidence type="ECO:0000256" key="3">
    <source>
        <dbReference type="ARBA" id="ARBA00011738"/>
    </source>
</evidence>
<feature type="binding site" evidence="9 11">
    <location>
        <position position="122"/>
    </location>
    <ligand>
        <name>substrate</name>
    </ligand>
</feature>
<dbReference type="InterPro" id="IPR011060">
    <property type="entry name" value="RibuloseP-bd_barrel"/>
</dbReference>
<dbReference type="EC" id="4.1.1.23" evidence="9"/>
<dbReference type="SMART" id="SM00934">
    <property type="entry name" value="OMPdecase"/>
    <property type="match status" value="1"/>
</dbReference>
<dbReference type="NCBIfam" id="TIGR01740">
    <property type="entry name" value="pyrF"/>
    <property type="match status" value="1"/>
</dbReference>
<dbReference type="EMBL" id="PGVD01000033">
    <property type="protein sequence ID" value="PLR96205.1"/>
    <property type="molecule type" value="Genomic_DNA"/>
</dbReference>
<dbReference type="InterPro" id="IPR047596">
    <property type="entry name" value="OMPdecase_bac"/>
</dbReference>
<proteinExistence type="inferred from homology"/>
<dbReference type="Gene3D" id="3.20.20.70">
    <property type="entry name" value="Aldolase class I"/>
    <property type="match status" value="1"/>
</dbReference>
<dbReference type="GO" id="GO:0044205">
    <property type="term" value="P:'de novo' UMP biosynthetic process"/>
    <property type="evidence" value="ECO:0007669"/>
    <property type="project" value="UniProtKB-UniRule"/>
</dbReference>
<evidence type="ECO:0000256" key="4">
    <source>
        <dbReference type="ARBA" id="ARBA00022793"/>
    </source>
</evidence>
<dbReference type="PANTHER" id="PTHR32119:SF2">
    <property type="entry name" value="OROTIDINE 5'-PHOSPHATE DECARBOXYLASE"/>
    <property type="match status" value="1"/>
</dbReference>
<dbReference type="InterPro" id="IPR001754">
    <property type="entry name" value="OMPdeCOase_dom"/>
</dbReference>
<comment type="pathway">
    <text evidence="2 9 12">Pyrimidine metabolism; UMP biosynthesis via de novo pathway; UMP from orotate: step 2/2.</text>
</comment>
<feature type="domain" description="Orotidine 5'-phosphate decarboxylase" evidence="13">
    <location>
        <begin position="4"/>
        <end position="229"/>
    </location>
</feature>
<evidence type="ECO:0000259" key="13">
    <source>
        <dbReference type="SMART" id="SM00934"/>
    </source>
</evidence>
<dbReference type="GO" id="GO:0005829">
    <property type="term" value="C:cytosol"/>
    <property type="evidence" value="ECO:0007669"/>
    <property type="project" value="TreeGrafter"/>
</dbReference>
<keyword evidence="5 9" id="KW-0665">Pyrimidine biosynthesis</keyword>
<evidence type="ECO:0000313" key="16">
    <source>
        <dbReference type="Proteomes" id="UP000234951"/>
    </source>
</evidence>
<dbReference type="CDD" id="cd04725">
    <property type="entry name" value="OMP_decarboxylase_like"/>
    <property type="match status" value="1"/>
</dbReference>
<dbReference type="InterPro" id="IPR013785">
    <property type="entry name" value="Aldolase_TIM"/>
</dbReference>
<gene>
    <name evidence="9" type="primary">pyrF</name>
    <name evidence="14" type="ORF">CU635_07535</name>
    <name evidence="15" type="ORF">CVD25_12470</name>
</gene>
<feature type="active site" description="For OMPdecase activity" evidence="10">
    <location>
        <position position="59"/>
    </location>
</feature>
<feature type="binding site" evidence="9 11">
    <location>
        <position position="213"/>
    </location>
    <ligand>
        <name>substrate</name>
    </ligand>
</feature>
<dbReference type="SUPFAM" id="SSF51366">
    <property type="entry name" value="Ribulose-phoshate binding barrel"/>
    <property type="match status" value="1"/>
</dbReference>
<name>A0A2N5GNY0_9BACI</name>
<organism evidence="14 16">
    <name type="scientific">Bacillus canaveralius</name>
    <dbReference type="NCBI Taxonomy" id="1403243"/>
    <lineage>
        <taxon>Bacteria</taxon>
        <taxon>Bacillati</taxon>
        <taxon>Bacillota</taxon>
        <taxon>Bacilli</taxon>
        <taxon>Bacillales</taxon>
        <taxon>Bacillaceae</taxon>
        <taxon>Bacillus</taxon>
    </lineage>
</organism>
<dbReference type="HAMAP" id="MF_01200_B">
    <property type="entry name" value="OMPdecase_type1_B"/>
    <property type="match status" value="1"/>
</dbReference>
<dbReference type="GO" id="GO:0006207">
    <property type="term" value="P:'de novo' pyrimidine nucleobase biosynthetic process"/>
    <property type="evidence" value="ECO:0007669"/>
    <property type="project" value="InterPro"/>
</dbReference>
<dbReference type="Proteomes" id="UP000235114">
    <property type="component" value="Unassembled WGS sequence"/>
</dbReference>
<reference evidence="15 17" key="2">
    <citation type="submission" date="2017-12" db="EMBL/GenBank/DDBJ databases">
        <title>Comparative Functional Genomics of Dry Heat Resistant strains isolated from the Viking Spacecraft.</title>
        <authorList>
            <person name="Seuylemezian A."/>
            <person name="Cooper K."/>
            <person name="Vaishampayan P."/>
        </authorList>
    </citation>
    <scope>NUCLEOTIDE SEQUENCE [LARGE SCALE GENOMIC DNA]</scope>
    <source>
        <strain evidence="15 17">ATCC 29669</strain>
    </source>
</reference>
<protein>
    <recommendedName>
        <fullName evidence="9">Orotidine 5'-phosphate decarboxylase</fullName>
        <ecNumber evidence="9">4.1.1.23</ecNumber>
    </recommendedName>
    <alternativeName>
        <fullName evidence="9">OMP decarboxylase</fullName>
        <shortName evidence="9">OMPDCase</shortName>
        <shortName evidence="9">OMPdecase</shortName>
    </alternativeName>
</protein>
<sequence>MNNPLIIALDFADKREVFHFINQFSEEKLFLKVGMELFYQEGPVIVDDLKERGHQVFLDLKLHDIPNTVKKAMKGIARLGADLVNVHAAGGKAMMTAALEGLDSGTGPGNSRPYCIAVTQLTSTSEQQMKSEQLIAVSLRESVIHYAVLTKDAGLNGVVCSPHEAKMIHDRLGSDFYTVTPGIRLETDDIQDQKRVATPGFARQAGVSAIVVGRSITKAADPLQRYFEVKKEWEETRQ</sequence>
<evidence type="ECO:0000256" key="8">
    <source>
        <dbReference type="ARBA" id="ARBA00061012"/>
    </source>
</evidence>
<dbReference type="GO" id="GO:0004590">
    <property type="term" value="F:orotidine-5'-phosphate decarboxylase activity"/>
    <property type="evidence" value="ECO:0007669"/>
    <property type="project" value="UniProtKB-UniRule"/>
</dbReference>
<dbReference type="Proteomes" id="UP000234951">
    <property type="component" value="Unassembled WGS sequence"/>
</dbReference>
<reference evidence="14 16" key="1">
    <citation type="submission" date="2017-11" db="EMBL/GenBank/DDBJ databases">
        <title>Comparitive Functional Genomics of Dry Heat Resistant strains isolated from the Viking Spacecraft.</title>
        <authorList>
            <person name="Seuylemezian A."/>
            <person name="Cooper K."/>
            <person name="Vaishampayan P."/>
        </authorList>
    </citation>
    <scope>NUCLEOTIDE SEQUENCE [LARGE SCALE GENOMIC DNA]</scope>
    <source>
        <strain evidence="14 16">M4.6</strain>
    </source>
</reference>
<dbReference type="FunFam" id="3.20.20.70:FF:000015">
    <property type="entry name" value="Orotidine 5'-phosphate decarboxylase"/>
    <property type="match status" value="1"/>
</dbReference>
<feature type="binding site" evidence="9 11">
    <location>
        <position position="32"/>
    </location>
    <ligand>
        <name>substrate</name>
    </ligand>
</feature>
<dbReference type="InterPro" id="IPR014732">
    <property type="entry name" value="OMPdecase"/>
</dbReference>
<dbReference type="PANTHER" id="PTHR32119">
    <property type="entry name" value="OROTIDINE 5'-PHOSPHATE DECARBOXYLASE"/>
    <property type="match status" value="1"/>
</dbReference>
<keyword evidence="17" id="KW-1185">Reference proteome</keyword>
<evidence type="ECO:0000256" key="11">
    <source>
        <dbReference type="PIRSR" id="PIRSR614732-2"/>
    </source>
</evidence>
<evidence type="ECO:0000313" key="17">
    <source>
        <dbReference type="Proteomes" id="UP000235114"/>
    </source>
</evidence>
<comment type="caution">
    <text evidence="14">The sequence shown here is derived from an EMBL/GenBank/DDBJ whole genome shotgun (WGS) entry which is preliminary data.</text>
</comment>
<evidence type="ECO:0000256" key="6">
    <source>
        <dbReference type="ARBA" id="ARBA00023239"/>
    </source>
</evidence>
<feature type="active site" description="Proton donor" evidence="9">
    <location>
        <position position="61"/>
    </location>
</feature>
<comment type="function">
    <text evidence="1 9">Catalyzes the decarboxylation of orotidine 5'-monophosphate (OMP) to uridine 5'-monophosphate (UMP).</text>
</comment>
<feature type="binding site" evidence="9 11">
    <location>
        <position position="214"/>
    </location>
    <ligand>
        <name>substrate</name>
    </ligand>
</feature>
<evidence type="ECO:0000256" key="1">
    <source>
        <dbReference type="ARBA" id="ARBA00002356"/>
    </source>
</evidence>
<feature type="binding site" evidence="9">
    <location>
        <begin position="59"/>
        <end position="68"/>
    </location>
    <ligand>
        <name>substrate</name>
    </ligand>
</feature>
<evidence type="ECO:0000256" key="7">
    <source>
        <dbReference type="ARBA" id="ARBA00049157"/>
    </source>
</evidence>
<evidence type="ECO:0000256" key="10">
    <source>
        <dbReference type="PIRSR" id="PIRSR614732-1"/>
    </source>
</evidence>
<evidence type="ECO:0000256" key="2">
    <source>
        <dbReference type="ARBA" id="ARBA00004861"/>
    </source>
</evidence>
<evidence type="ECO:0000256" key="5">
    <source>
        <dbReference type="ARBA" id="ARBA00022975"/>
    </source>
</evidence>
<keyword evidence="4 9" id="KW-0210">Decarboxylase</keyword>
<dbReference type="Pfam" id="PF00215">
    <property type="entry name" value="OMPdecase"/>
    <property type="match status" value="1"/>
</dbReference>
<dbReference type="PROSITE" id="PS00156">
    <property type="entry name" value="OMPDECASE"/>
    <property type="match status" value="1"/>
</dbReference>
<dbReference type="RefSeq" id="WP_101576557.1">
    <property type="nucleotide sequence ID" value="NZ_PGVA01000014.1"/>
</dbReference>
<feature type="active site" description="For OMPdecase activity" evidence="10">
    <location>
        <position position="61"/>
    </location>
</feature>
<feature type="active site" description="For OMPdecase activity" evidence="10">
    <location>
        <position position="64"/>
    </location>
</feature>
<accession>A0A2N5GNY0</accession>
<evidence type="ECO:0000256" key="12">
    <source>
        <dbReference type="RuleBase" id="RU000512"/>
    </source>
</evidence>
<dbReference type="AlphaFoldDB" id="A0A2N5GNY0"/>
<dbReference type="OrthoDB" id="9806203at2"/>
<evidence type="ECO:0000256" key="9">
    <source>
        <dbReference type="HAMAP-Rule" id="MF_01200"/>
    </source>
</evidence>
<dbReference type="InterPro" id="IPR018089">
    <property type="entry name" value="OMPdecase_AS"/>
</dbReference>
<keyword evidence="6 9" id="KW-0456">Lyase</keyword>
<dbReference type="EMBL" id="PGVA01000014">
    <property type="protein sequence ID" value="PLR84149.1"/>
    <property type="molecule type" value="Genomic_DNA"/>
</dbReference>
<comment type="similarity">
    <text evidence="8 9">Belongs to the OMP decarboxylase family. Type 1 subfamily.</text>
</comment>
<evidence type="ECO:0000313" key="14">
    <source>
        <dbReference type="EMBL" id="PLR84149.1"/>
    </source>
</evidence>
<comment type="subunit">
    <text evidence="3 9">Homodimer.</text>
</comment>
<evidence type="ECO:0000313" key="15">
    <source>
        <dbReference type="EMBL" id="PLR96205.1"/>
    </source>
</evidence>
<feature type="binding site" evidence="9 11">
    <location>
        <position position="184"/>
    </location>
    <ligand>
        <name>substrate</name>
    </ligand>
</feature>
<feature type="binding site" evidence="9 11">
    <location>
        <position position="10"/>
    </location>
    <ligand>
        <name>substrate</name>
    </ligand>
</feature>
<feature type="binding site" evidence="9 11">
    <location>
        <position position="193"/>
    </location>
    <ligand>
        <name>substrate</name>
    </ligand>
</feature>